<dbReference type="InterPro" id="IPR050640">
    <property type="entry name" value="Bact_2-comp_sensor_kinase"/>
</dbReference>
<feature type="transmembrane region" description="Helical" evidence="1">
    <location>
        <begin position="181"/>
        <end position="208"/>
    </location>
</feature>
<feature type="transmembrane region" description="Helical" evidence="1">
    <location>
        <begin position="244"/>
        <end position="269"/>
    </location>
</feature>
<organism evidence="3 4">
    <name type="scientific">Rapidithrix thailandica</name>
    <dbReference type="NCBI Taxonomy" id="413964"/>
    <lineage>
        <taxon>Bacteria</taxon>
        <taxon>Pseudomonadati</taxon>
        <taxon>Bacteroidota</taxon>
        <taxon>Cytophagia</taxon>
        <taxon>Cytophagales</taxon>
        <taxon>Flammeovirgaceae</taxon>
        <taxon>Rapidithrix</taxon>
    </lineage>
</organism>
<protein>
    <submittedName>
        <fullName evidence="3">Histidine kinase</fullName>
    </submittedName>
</protein>
<evidence type="ECO:0000313" key="3">
    <source>
        <dbReference type="EMBL" id="MEN7549276.1"/>
    </source>
</evidence>
<keyword evidence="1" id="KW-0472">Membrane</keyword>
<dbReference type="AlphaFoldDB" id="A0AAW9SEZ1"/>
<dbReference type="Pfam" id="PF06580">
    <property type="entry name" value="His_kinase"/>
    <property type="match status" value="1"/>
</dbReference>
<evidence type="ECO:0000259" key="2">
    <source>
        <dbReference type="Pfam" id="PF06580"/>
    </source>
</evidence>
<dbReference type="PANTHER" id="PTHR34220">
    <property type="entry name" value="SENSOR HISTIDINE KINASE YPDA"/>
    <property type="match status" value="1"/>
</dbReference>
<keyword evidence="1" id="KW-0812">Transmembrane</keyword>
<comment type="caution">
    <text evidence="3">The sequence shown here is derived from an EMBL/GenBank/DDBJ whole genome shotgun (WGS) entry which is preliminary data.</text>
</comment>
<reference evidence="3 4" key="1">
    <citation type="submission" date="2024-04" db="EMBL/GenBank/DDBJ databases">
        <title>Novel genus in family Flammeovirgaceae.</title>
        <authorList>
            <person name="Nguyen T.H."/>
            <person name="Vuong T.Q."/>
            <person name="Le H."/>
            <person name="Kim S.-G."/>
        </authorList>
    </citation>
    <scope>NUCLEOTIDE SEQUENCE [LARGE SCALE GENOMIC DNA]</scope>
    <source>
        <strain evidence="3 4">JCM 23209</strain>
    </source>
</reference>
<keyword evidence="4" id="KW-1185">Reference proteome</keyword>
<accession>A0AAW9SEZ1</accession>
<keyword evidence="1" id="KW-1133">Transmembrane helix</keyword>
<evidence type="ECO:0000313" key="4">
    <source>
        <dbReference type="Proteomes" id="UP001403385"/>
    </source>
</evidence>
<gene>
    <name evidence="3" type="ORF">AAG747_15235</name>
</gene>
<feature type="transmembrane region" description="Helical" evidence="1">
    <location>
        <begin position="300"/>
        <end position="318"/>
    </location>
</feature>
<proteinExistence type="predicted"/>
<keyword evidence="3" id="KW-0808">Transferase</keyword>
<dbReference type="EMBL" id="JBDKWZ010000008">
    <property type="protein sequence ID" value="MEN7549276.1"/>
    <property type="molecule type" value="Genomic_DNA"/>
</dbReference>
<dbReference type="PANTHER" id="PTHR34220:SF7">
    <property type="entry name" value="SENSOR HISTIDINE KINASE YPDA"/>
    <property type="match status" value="1"/>
</dbReference>
<dbReference type="Proteomes" id="UP001403385">
    <property type="component" value="Unassembled WGS sequence"/>
</dbReference>
<dbReference type="GO" id="GO:0000155">
    <property type="term" value="F:phosphorelay sensor kinase activity"/>
    <property type="evidence" value="ECO:0007669"/>
    <property type="project" value="InterPro"/>
</dbReference>
<name>A0AAW9SEZ1_9BACT</name>
<dbReference type="InterPro" id="IPR010559">
    <property type="entry name" value="Sig_transdc_His_kin_internal"/>
</dbReference>
<feature type="transmembrane region" description="Helical" evidence="1">
    <location>
        <begin position="348"/>
        <end position="364"/>
    </location>
</feature>
<feature type="domain" description="Signal transduction histidine kinase internal region" evidence="2">
    <location>
        <begin position="385"/>
        <end position="459"/>
    </location>
</feature>
<feature type="transmembrane region" description="Helical" evidence="1">
    <location>
        <begin position="215"/>
        <end position="238"/>
    </location>
</feature>
<evidence type="ECO:0000256" key="1">
    <source>
        <dbReference type="SAM" id="Phobius"/>
    </source>
</evidence>
<dbReference type="GO" id="GO:0016020">
    <property type="term" value="C:membrane"/>
    <property type="evidence" value="ECO:0007669"/>
    <property type="project" value="InterPro"/>
</dbReference>
<sequence>MIKGNPLWKSYLSVGVISLLLSGIAYVILSTFEGEVDIFGEQAAWGSNYRYQATGTKEYEKIGTDWKQGIPGDPGMYWFRCDVHLGPNLEASAPSGLFAQMGGAFELYWDGVLIGKNGQVSDVAAAEVPGNIHSLFFIPSALDEEGSHTVTLLISNFMAEGLWEDEVAIVAGSYLKWSKTLLIITTFLNMLSGIFLVTAIYYFFIYFISYRESTYLLFGLLCVSLFSLTVFEFVKYFYNYSYLWGTLIIKIKAVNVTVIGGLLLLYILFRFKVPNKGWVFAIGLGLVLGYWVGMDELSEMVVYSLVTWLVLSLGVVGYGMYHRMAGSMESTLGLLACGLVFHPHEHSIYLGFGFFVIYHLYSMSRQLKRRNREHRESQLKSSRLEVELLKRNIQPHFLMNTLTTLMAMIVESPKLAVTMIQALAEEFHVLSEISGKELIPIRQEITLCESLLKVMSLRKEVEYTLNTQSIDFTEKVPPAIFHTLIENGIVHNEPISGKLDFYLSFEKKASLKKYTLIAGGTPEPRVNGSTEEGTGLRYIKARLEESYAQHWQLSNGEEALGWKTEITLYH</sequence>
<dbReference type="RefSeq" id="WP_346822052.1">
    <property type="nucleotide sequence ID" value="NZ_JBDKWZ010000008.1"/>
</dbReference>
<feature type="transmembrane region" description="Helical" evidence="1">
    <location>
        <begin position="276"/>
        <end position="294"/>
    </location>
</feature>
<keyword evidence="3" id="KW-0418">Kinase</keyword>
<feature type="transmembrane region" description="Helical" evidence="1">
    <location>
        <begin position="12"/>
        <end position="29"/>
    </location>
</feature>